<accession>A0A2G4YVC0</accession>
<dbReference type="SUPFAM" id="SSF47090">
    <property type="entry name" value="PGBD-like"/>
    <property type="match status" value="1"/>
</dbReference>
<evidence type="ECO:0000256" key="3">
    <source>
        <dbReference type="ARBA" id="ARBA00011901"/>
    </source>
</evidence>
<dbReference type="InParanoid" id="A0A2G4YVC0"/>
<dbReference type="Proteomes" id="UP000229730">
    <property type="component" value="Unassembled WGS sequence"/>
</dbReference>
<name>A0A2G4YVC0_9PROT</name>
<evidence type="ECO:0000313" key="7">
    <source>
        <dbReference type="EMBL" id="PHZ86302.1"/>
    </source>
</evidence>
<dbReference type="InterPro" id="IPR002502">
    <property type="entry name" value="Amidase_domain"/>
</dbReference>
<comment type="similarity">
    <text evidence="2">Belongs to the N-acetylmuramoyl-L-alanine amidase 2 family.</text>
</comment>
<dbReference type="GO" id="GO:0071555">
    <property type="term" value="P:cell wall organization"/>
    <property type="evidence" value="ECO:0007669"/>
    <property type="project" value="UniProtKB-KW"/>
</dbReference>
<organism evidence="7 8">
    <name type="scientific">Paremcibacter congregatus</name>
    <dbReference type="NCBI Taxonomy" id="2043170"/>
    <lineage>
        <taxon>Bacteria</taxon>
        <taxon>Pseudomonadati</taxon>
        <taxon>Pseudomonadota</taxon>
        <taxon>Alphaproteobacteria</taxon>
        <taxon>Emcibacterales</taxon>
        <taxon>Emcibacteraceae</taxon>
        <taxon>Paremcibacter</taxon>
    </lineage>
</organism>
<dbReference type="EC" id="3.5.1.28" evidence="3"/>
<dbReference type="Gene3D" id="1.10.101.10">
    <property type="entry name" value="PGBD-like superfamily/PGBD"/>
    <property type="match status" value="1"/>
</dbReference>
<keyword evidence="5" id="KW-0961">Cell wall biogenesis/degradation</keyword>
<dbReference type="GO" id="GO:0008745">
    <property type="term" value="F:N-acetylmuramoyl-L-alanine amidase activity"/>
    <property type="evidence" value="ECO:0007669"/>
    <property type="project" value="UniProtKB-EC"/>
</dbReference>
<sequence length="244" mass="27119">MAVILHPSPNFNDRPANAQGRARYLVLHYTGMASGGEALARLSDPKAQVSAHYLIEEDGRLFKLVEEDKRAWHAGVSSWEGEPDINGHSIGIELVNPGHDSPGYIGDYRPFPERQMAALIPLCQDIIARHDIKPWHVLGHSDVAPGRKIDPGELFDWPRLAKAGVGLWPDEGSVTGQWEKAATMQKMLRRYGYGVEVTGGWDQQTSDVVAAFHRHFRPRDHTASADEKTEALLSALLQLKEADY</sequence>
<proteinExistence type="inferred from homology"/>
<evidence type="ECO:0000256" key="1">
    <source>
        <dbReference type="ARBA" id="ARBA00001561"/>
    </source>
</evidence>
<reference evidence="7 8" key="1">
    <citation type="submission" date="2017-10" db="EMBL/GenBank/DDBJ databases">
        <title>Frigbacter circumglobatus gen. nov. sp. nov., isolated from sediment cultured in situ.</title>
        <authorList>
            <person name="Zhao Z."/>
        </authorList>
    </citation>
    <scope>NUCLEOTIDE SEQUENCE [LARGE SCALE GENOMIC DNA]</scope>
    <source>
        <strain evidence="7 8">ZYL</strain>
    </source>
</reference>
<feature type="domain" description="N-acetylmuramoyl-L-alanine amidase" evidence="6">
    <location>
        <begin position="8"/>
        <end position="152"/>
    </location>
</feature>
<keyword evidence="8" id="KW-1185">Reference proteome</keyword>
<dbReference type="SMART" id="SM00644">
    <property type="entry name" value="Ami_2"/>
    <property type="match status" value="1"/>
</dbReference>
<dbReference type="InterPro" id="IPR036365">
    <property type="entry name" value="PGBD-like_sf"/>
</dbReference>
<dbReference type="FunCoup" id="A0A2G4YVC0">
    <property type="interactions" value="37"/>
</dbReference>
<dbReference type="GO" id="GO:0009254">
    <property type="term" value="P:peptidoglycan turnover"/>
    <property type="evidence" value="ECO:0007669"/>
    <property type="project" value="TreeGrafter"/>
</dbReference>
<dbReference type="Pfam" id="PF01471">
    <property type="entry name" value="PG_binding_1"/>
    <property type="match status" value="1"/>
</dbReference>
<comment type="caution">
    <text evidence="7">The sequence shown here is derived from an EMBL/GenBank/DDBJ whole genome shotgun (WGS) entry which is preliminary data.</text>
</comment>
<evidence type="ECO:0000313" key="8">
    <source>
        <dbReference type="Proteomes" id="UP000229730"/>
    </source>
</evidence>
<evidence type="ECO:0000256" key="4">
    <source>
        <dbReference type="ARBA" id="ARBA00022801"/>
    </source>
</evidence>
<evidence type="ECO:0000259" key="6">
    <source>
        <dbReference type="SMART" id="SM00644"/>
    </source>
</evidence>
<dbReference type="PANTHER" id="PTHR30417:SF1">
    <property type="entry name" value="N-ACETYLMURAMOYL-L-ALANINE AMIDASE AMID"/>
    <property type="match status" value="1"/>
</dbReference>
<dbReference type="EMBL" id="PDEM01000009">
    <property type="protein sequence ID" value="PHZ86302.1"/>
    <property type="molecule type" value="Genomic_DNA"/>
</dbReference>
<dbReference type="OrthoDB" id="9794842at2"/>
<dbReference type="InterPro" id="IPR036505">
    <property type="entry name" value="Amidase/PGRP_sf"/>
</dbReference>
<dbReference type="GO" id="GO:0009253">
    <property type="term" value="P:peptidoglycan catabolic process"/>
    <property type="evidence" value="ECO:0007669"/>
    <property type="project" value="InterPro"/>
</dbReference>
<keyword evidence="4" id="KW-0378">Hydrolase</keyword>
<evidence type="ECO:0000256" key="5">
    <source>
        <dbReference type="ARBA" id="ARBA00023316"/>
    </source>
</evidence>
<dbReference type="Gene3D" id="3.40.80.10">
    <property type="entry name" value="Peptidoglycan recognition protein-like"/>
    <property type="match status" value="1"/>
</dbReference>
<gene>
    <name evidence="7" type="ORF">CRD36_02490</name>
</gene>
<evidence type="ECO:0000256" key="2">
    <source>
        <dbReference type="ARBA" id="ARBA00007553"/>
    </source>
</evidence>
<dbReference type="AlphaFoldDB" id="A0A2G4YVC0"/>
<dbReference type="CDD" id="cd06583">
    <property type="entry name" value="PGRP"/>
    <property type="match status" value="1"/>
</dbReference>
<dbReference type="InterPro" id="IPR051206">
    <property type="entry name" value="NAMLAA_amidase_2"/>
</dbReference>
<dbReference type="SUPFAM" id="SSF55846">
    <property type="entry name" value="N-acetylmuramoyl-L-alanine amidase-like"/>
    <property type="match status" value="1"/>
</dbReference>
<dbReference type="InterPro" id="IPR002477">
    <property type="entry name" value="Peptidoglycan-bd-like"/>
</dbReference>
<dbReference type="InterPro" id="IPR036366">
    <property type="entry name" value="PGBDSf"/>
</dbReference>
<protein>
    <recommendedName>
        <fullName evidence="3">N-acetylmuramoyl-L-alanine amidase</fullName>
        <ecNumber evidence="3">3.5.1.28</ecNumber>
    </recommendedName>
</protein>
<dbReference type="PANTHER" id="PTHR30417">
    <property type="entry name" value="N-ACETYLMURAMOYL-L-ALANINE AMIDASE AMID"/>
    <property type="match status" value="1"/>
</dbReference>
<dbReference type="Pfam" id="PF01510">
    <property type="entry name" value="Amidase_2"/>
    <property type="match status" value="1"/>
</dbReference>
<dbReference type="GO" id="GO:0019867">
    <property type="term" value="C:outer membrane"/>
    <property type="evidence" value="ECO:0007669"/>
    <property type="project" value="TreeGrafter"/>
</dbReference>
<comment type="catalytic activity">
    <reaction evidence="1">
        <text>Hydrolyzes the link between N-acetylmuramoyl residues and L-amino acid residues in certain cell-wall glycopeptides.</text>
        <dbReference type="EC" id="3.5.1.28"/>
    </reaction>
</comment>